<sequence>MRVLEVLLDSLRFITCGRGTDIGHYLSMHRTFVFFPFFLLGYYMKLEHLKWVKKRFMKVAAVAAFVFVY</sequence>
<name>A0AAJ2U657_ALKPS</name>
<evidence type="ECO:0000256" key="1">
    <source>
        <dbReference type="SAM" id="Phobius"/>
    </source>
</evidence>
<evidence type="ECO:0000313" key="2">
    <source>
        <dbReference type="EMBL" id="MDV2887882.1"/>
    </source>
</evidence>
<evidence type="ECO:0008006" key="4">
    <source>
        <dbReference type="Google" id="ProtNLM"/>
    </source>
</evidence>
<gene>
    <name evidence="2" type="ORF">RYX45_22195</name>
</gene>
<comment type="caution">
    <text evidence="2">The sequence shown here is derived from an EMBL/GenBank/DDBJ whole genome shotgun (WGS) entry which is preliminary data.</text>
</comment>
<dbReference type="AlphaFoldDB" id="A0AAJ2U657"/>
<keyword evidence="1" id="KW-0472">Membrane</keyword>
<proteinExistence type="predicted"/>
<protein>
    <recommendedName>
        <fullName evidence="4">Acyltransferase 3 domain-containing protein</fullName>
    </recommendedName>
</protein>
<keyword evidence="1" id="KW-1133">Transmembrane helix</keyword>
<reference evidence="2" key="1">
    <citation type="submission" date="2023-10" db="EMBL/GenBank/DDBJ databases">
        <title>Screening of Alkalihalophilus pseudofirmusBZ-TG-HK211 and Its Alleviation of Salt Stress on Rapeseed Growth.</title>
        <authorList>
            <person name="Zhao B."/>
            <person name="Guo T."/>
        </authorList>
    </citation>
    <scope>NUCLEOTIDE SEQUENCE</scope>
    <source>
        <strain evidence="2">BZ-TG-HK211</strain>
    </source>
</reference>
<accession>A0AAJ2U657</accession>
<feature type="non-terminal residue" evidence="2">
    <location>
        <position position="69"/>
    </location>
</feature>
<keyword evidence="1" id="KW-0812">Transmembrane</keyword>
<evidence type="ECO:0000313" key="3">
    <source>
        <dbReference type="Proteomes" id="UP001285636"/>
    </source>
</evidence>
<dbReference type="EMBL" id="JAWJAY010000603">
    <property type="protein sequence ID" value="MDV2887882.1"/>
    <property type="molecule type" value="Genomic_DNA"/>
</dbReference>
<organism evidence="2 3">
    <name type="scientific">Alkalihalophilus pseudofirmus</name>
    <name type="common">Bacillus pseudofirmus</name>
    <dbReference type="NCBI Taxonomy" id="79885"/>
    <lineage>
        <taxon>Bacteria</taxon>
        <taxon>Bacillati</taxon>
        <taxon>Bacillota</taxon>
        <taxon>Bacilli</taxon>
        <taxon>Bacillales</taxon>
        <taxon>Bacillaceae</taxon>
        <taxon>Alkalihalophilus</taxon>
    </lineage>
</organism>
<dbReference type="Proteomes" id="UP001285636">
    <property type="component" value="Unassembled WGS sequence"/>
</dbReference>
<feature type="transmembrane region" description="Helical" evidence="1">
    <location>
        <begin position="27"/>
        <end position="44"/>
    </location>
</feature>